<dbReference type="EC" id="6.5.1.1" evidence="2"/>
<evidence type="ECO:0000256" key="2">
    <source>
        <dbReference type="ARBA" id="ARBA00012727"/>
    </source>
</evidence>
<dbReference type="CDD" id="cd07971">
    <property type="entry name" value="OBF_DNA_ligase_LigD"/>
    <property type="match status" value="1"/>
</dbReference>
<dbReference type="InterPro" id="IPR050191">
    <property type="entry name" value="ATP-dep_DNA_ligase"/>
</dbReference>
<proteinExistence type="inferred from homology"/>
<dbReference type="GO" id="GO:0006281">
    <property type="term" value="P:DNA repair"/>
    <property type="evidence" value="ECO:0007669"/>
    <property type="project" value="InterPro"/>
</dbReference>
<dbReference type="Gene3D" id="3.30.470.30">
    <property type="entry name" value="DNA ligase/mRNA capping enzyme"/>
    <property type="match status" value="1"/>
</dbReference>
<keyword evidence="3 6" id="KW-0436">Ligase</keyword>
<dbReference type="EMBL" id="WUMV01000008">
    <property type="protein sequence ID" value="MXN66681.1"/>
    <property type="molecule type" value="Genomic_DNA"/>
</dbReference>
<dbReference type="PROSITE" id="PS50160">
    <property type="entry name" value="DNA_LIGASE_A3"/>
    <property type="match status" value="1"/>
</dbReference>
<dbReference type="SUPFAM" id="SSF50249">
    <property type="entry name" value="Nucleic acid-binding proteins"/>
    <property type="match status" value="1"/>
</dbReference>
<evidence type="ECO:0000313" key="7">
    <source>
        <dbReference type="Proteomes" id="UP000433101"/>
    </source>
</evidence>
<evidence type="ECO:0000256" key="3">
    <source>
        <dbReference type="ARBA" id="ARBA00022598"/>
    </source>
</evidence>
<evidence type="ECO:0000256" key="4">
    <source>
        <dbReference type="ARBA" id="ARBA00034003"/>
    </source>
</evidence>
<protein>
    <recommendedName>
        <fullName evidence="2">DNA ligase (ATP)</fullName>
        <ecNumber evidence="2">6.5.1.1</ecNumber>
    </recommendedName>
</protein>
<dbReference type="Gene3D" id="2.40.50.140">
    <property type="entry name" value="Nucleic acid-binding proteins"/>
    <property type="match status" value="1"/>
</dbReference>
<dbReference type="PANTHER" id="PTHR45674">
    <property type="entry name" value="DNA LIGASE 1/3 FAMILY MEMBER"/>
    <property type="match status" value="1"/>
</dbReference>
<dbReference type="NCBIfam" id="TIGR02779">
    <property type="entry name" value="NHEJ_ligase_lig"/>
    <property type="match status" value="1"/>
</dbReference>
<dbReference type="InterPro" id="IPR014146">
    <property type="entry name" value="LigD_ligase_dom"/>
</dbReference>
<dbReference type="PROSITE" id="PS00697">
    <property type="entry name" value="DNA_LIGASE_A1"/>
    <property type="match status" value="1"/>
</dbReference>
<dbReference type="PANTHER" id="PTHR45674:SF4">
    <property type="entry name" value="DNA LIGASE 1"/>
    <property type="match status" value="1"/>
</dbReference>
<comment type="similarity">
    <text evidence="1">Belongs to the ATP-dependent DNA ligase family.</text>
</comment>
<comment type="catalytic activity">
    <reaction evidence="4">
        <text>ATP + (deoxyribonucleotide)n-3'-hydroxyl + 5'-phospho-(deoxyribonucleotide)m = (deoxyribonucleotide)n+m + AMP + diphosphate.</text>
        <dbReference type="EC" id="6.5.1.1"/>
    </reaction>
</comment>
<organism evidence="6 7">
    <name type="scientific">Stappia sediminis</name>
    <dbReference type="NCBI Taxonomy" id="2692190"/>
    <lineage>
        <taxon>Bacteria</taxon>
        <taxon>Pseudomonadati</taxon>
        <taxon>Pseudomonadota</taxon>
        <taxon>Alphaproteobacteria</taxon>
        <taxon>Hyphomicrobiales</taxon>
        <taxon>Stappiaceae</taxon>
        <taxon>Stappia</taxon>
    </lineage>
</organism>
<accession>A0A7X3LX62</accession>
<evidence type="ECO:0000256" key="1">
    <source>
        <dbReference type="ARBA" id="ARBA00007572"/>
    </source>
</evidence>
<dbReference type="InterPro" id="IPR012310">
    <property type="entry name" value="DNA_ligase_ATP-dep_cent"/>
</dbReference>
<dbReference type="InterPro" id="IPR016059">
    <property type="entry name" value="DNA_ligase_ATP-dep_CS"/>
</dbReference>
<dbReference type="CDD" id="cd07906">
    <property type="entry name" value="Adenylation_DNA_ligase_LigD_LigC"/>
    <property type="match status" value="1"/>
</dbReference>
<evidence type="ECO:0000313" key="6">
    <source>
        <dbReference type="EMBL" id="MXN66681.1"/>
    </source>
</evidence>
<dbReference type="SUPFAM" id="SSF56091">
    <property type="entry name" value="DNA ligase/mRNA capping enzyme, catalytic domain"/>
    <property type="match status" value="1"/>
</dbReference>
<feature type="domain" description="ATP-dependent DNA ligase family profile" evidence="5">
    <location>
        <begin position="120"/>
        <end position="210"/>
    </location>
</feature>
<dbReference type="RefSeq" id="WP_160776929.1">
    <property type="nucleotide sequence ID" value="NZ_WUMV01000008.1"/>
</dbReference>
<dbReference type="Pfam" id="PF01068">
    <property type="entry name" value="DNA_ligase_A_M"/>
    <property type="match status" value="1"/>
</dbReference>
<dbReference type="GO" id="GO:0006310">
    <property type="term" value="P:DNA recombination"/>
    <property type="evidence" value="ECO:0007669"/>
    <property type="project" value="InterPro"/>
</dbReference>
<dbReference type="Pfam" id="PF04679">
    <property type="entry name" value="DNA_ligase_A_C"/>
    <property type="match status" value="1"/>
</dbReference>
<name>A0A7X3LX62_9HYPH</name>
<dbReference type="GO" id="GO:0005524">
    <property type="term" value="F:ATP binding"/>
    <property type="evidence" value="ECO:0007669"/>
    <property type="project" value="InterPro"/>
</dbReference>
<sequence length="331" mass="37890">MTAKDFPAKAIEGAEAAAHPEWRAPMLAVLTEERFSKPDWIFERKFDGERILVFREGENIRLLTRNRKDVSATYPDLAEALTRQPAQDFVADGEVVAFEGKVTSFARLQKRMQIKNPADARASGIPVFFYLFDLLHISGRNVEGLPLRRRKHLLKQALHFHDPLRYTPHRNEAGEKYFRMACEKGWEGVIAKRADAPYRHGRSHDWLKFKCAKGQELVIGGFTPPKGKRTGFGALLLGYYEDGMLRYAGKVGTGFDDAFLEEFHERLEERRRDTSPFKPAPGEAGAMWVRPDLVAEIGFTEWTDHGKLRHPRFLGLRRDKAAEDVVRERPS</sequence>
<evidence type="ECO:0000259" key="5">
    <source>
        <dbReference type="PROSITE" id="PS50160"/>
    </source>
</evidence>
<comment type="caution">
    <text evidence="6">The sequence shown here is derived from an EMBL/GenBank/DDBJ whole genome shotgun (WGS) entry which is preliminary data.</text>
</comment>
<keyword evidence="7" id="KW-1185">Reference proteome</keyword>
<reference evidence="6 7" key="1">
    <citation type="submission" date="2019-12" db="EMBL/GenBank/DDBJ databases">
        <authorList>
            <person name="Li M."/>
        </authorList>
    </citation>
    <scope>NUCLEOTIDE SEQUENCE [LARGE SCALE GENOMIC DNA]</scope>
    <source>
        <strain evidence="6 7">GBMRC 2046</strain>
    </source>
</reference>
<dbReference type="InterPro" id="IPR012309">
    <property type="entry name" value="DNA_ligase_ATP-dep_C"/>
</dbReference>
<dbReference type="AlphaFoldDB" id="A0A7X3LX62"/>
<dbReference type="GO" id="GO:0003910">
    <property type="term" value="F:DNA ligase (ATP) activity"/>
    <property type="evidence" value="ECO:0007669"/>
    <property type="project" value="UniProtKB-EC"/>
</dbReference>
<dbReference type="InterPro" id="IPR012340">
    <property type="entry name" value="NA-bd_OB-fold"/>
</dbReference>
<gene>
    <name evidence="6" type="ORF">GR183_17330</name>
</gene>
<dbReference type="Proteomes" id="UP000433101">
    <property type="component" value="Unassembled WGS sequence"/>
</dbReference>